<sequence length="1283" mass="126666">MGSFKAAALTSLLASAGLVSAQGFFVQDPFSCSAAQDHRYLGCYAVNQQPFPYNSTSPIAQPPPGQSFQNGDPSKSYFGYDAGDIVDSTVTPKGCTRVCRAHSFKYAALYQEGCRCGTSISTLGNPAVDEAPCTQGNPNPCGGDGRENCGSSFGARIYVDPSFNEETAVTDKTAGYEKLGCFYRPNLPSGDAGLSPTTVTTVAQCLAFCGNLFYPLVYMGKNGNNINCRCGQYFGVESRSYDDSTDGKCKNSCSGGTSPCTGQDCCGDEGAQIWPVYANPQFLGCNLPRIPGYASITDQNHPTLAGDAYTCITTPSAIANRAVTTVVYANRPTVTRSASFVATATAAGVPYVNFGCYPAADQTEPLTGLVTIPGSGLPGGLVNVDNCVAACQSLTKNWVGLRGAYNGGSAACLCGDDKGTLGGIDPMQSCRGPCDGAGNTQNCGPERGILAYAVSASAITGPCCTPTDSNSSASMTATSSATMTTSSATDSNTNSATDSNTNSATASITDSATASNTDSATESNTSSAADSTTSSAANADTSSTAATSNTSAGNADTSSTSTAANTDTSLTAGATDSTSAGNADTSSTTAPNNADTSSTAAADSTTSPVNDQSSTSAGSDSTTSPTDPASSTTDAGNNGDYTTPGATSVPTDSATDNASATSSEGGMDSSLISTTAQTPSSPTVGPVDSTTGAPASTINGDGPIASTGSTPGDASTSGGEGPATSGQGPSTGFQDPSATTGGQGPSPSASTGGQGSSISGSPSTTTAGSEPTSSGEETISSPATRTTATSDVASSTSSMPVPTITMASLEVKKFAALFSDEVPQNQGAFVALVIYDADGNPTQQSYAVVLLGCFLVAEGQSPFAGQVSDFKGNNQAGSSASVCAGFCAGTGLKLSANNDGVCYCGDEVNVDNLTNQEIDSCNTPCPDGSGEICGSGAKLSKRWLSRRANSFVTIIEAVPAGNAVLFNTEGVSYPPVTTGPASNSASDVTGSGSATASGGASIPGTDGSVAPTGPATASDDGNVPGASTTGPSGSNVSGASSTGAEASDTNSAGVPGVTDLPQTPVILGVIPGIVNATNQKRNFADVYRRQTTGGFIGGAGPVSPASCTDATPFNLTEGRLVSGGQAIATDPGVAFIPLKVSAGGSISTTFTVVNGVLFWYNSIFFGGQAGFCQVASGQVYATFSAPGTGSGGCNAISIVVYPATQRQNGAINSAVPTTIGGPTSTGASVTGGAASTTGAGSAPSGGIPSSSGIYRETESPAGLICATTTLAFVPGAPTFVPLA</sequence>
<dbReference type="InterPro" id="IPR002889">
    <property type="entry name" value="WSC_carb-bd"/>
</dbReference>
<organism evidence="4 5">
    <name type="scientific">Apiospora phragmitis</name>
    <dbReference type="NCBI Taxonomy" id="2905665"/>
    <lineage>
        <taxon>Eukaryota</taxon>
        <taxon>Fungi</taxon>
        <taxon>Dikarya</taxon>
        <taxon>Ascomycota</taxon>
        <taxon>Pezizomycotina</taxon>
        <taxon>Sordariomycetes</taxon>
        <taxon>Xylariomycetidae</taxon>
        <taxon>Amphisphaeriales</taxon>
        <taxon>Apiosporaceae</taxon>
        <taxon>Apiospora</taxon>
    </lineage>
</organism>
<proteinExistence type="predicted"/>
<dbReference type="EMBL" id="JAQQWL010000007">
    <property type="protein sequence ID" value="KAK8064706.1"/>
    <property type="molecule type" value="Genomic_DNA"/>
</dbReference>
<gene>
    <name evidence="4" type="ORF">PG994_007344</name>
</gene>
<feature type="domain" description="WSC" evidence="3">
    <location>
        <begin position="847"/>
        <end position="945"/>
    </location>
</feature>
<dbReference type="GeneID" id="92091816"/>
<feature type="signal peptide" evidence="2">
    <location>
        <begin position="1"/>
        <end position="21"/>
    </location>
</feature>
<evidence type="ECO:0000313" key="4">
    <source>
        <dbReference type="EMBL" id="KAK8064706.1"/>
    </source>
</evidence>
<feature type="compositionally biased region" description="Polar residues" evidence="1">
    <location>
        <begin position="724"/>
        <end position="740"/>
    </location>
</feature>
<feature type="region of interest" description="Disordered" evidence="1">
    <location>
        <begin position="977"/>
        <end position="1057"/>
    </location>
</feature>
<feature type="compositionally biased region" description="Low complexity" evidence="1">
    <location>
        <begin position="651"/>
        <end position="663"/>
    </location>
</feature>
<dbReference type="InterPro" id="IPR057230">
    <property type="entry name" value="DUF7908"/>
</dbReference>
<feature type="compositionally biased region" description="Polar residues" evidence="1">
    <location>
        <begin position="1025"/>
        <end position="1052"/>
    </location>
</feature>
<evidence type="ECO:0000259" key="3">
    <source>
        <dbReference type="PROSITE" id="PS51212"/>
    </source>
</evidence>
<feature type="domain" description="WSC" evidence="3">
    <location>
        <begin position="37"/>
        <end position="162"/>
    </location>
</feature>
<feature type="compositionally biased region" description="Low complexity" evidence="1">
    <location>
        <begin position="585"/>
        <end position="635"/>
    </location>
</feature>
<feature type="compositionally biased region" description="Low complexity" evidence="1">
    <location>
        <begin position="484"/>
        <end position="572"/>
    </location>
</feature>
<feature type="region of interest" description="Disordered" evidence="1">
    <location>
        <begin position="1226"/>
        <end position="1252"/>
    </location>
</feature>
<feature type="compositionally biased region" description="Polar residues" evidence="1">
    <location>
        <begin position="574"/>
        <end position="584"/>
    </location>
</feature>
<feature type="compositionally biased region" description="Polar residues" evidence="1">
    <location>
        <begin position="670"/>
        <end position="699"/>
    </location>
</feature>
<feature type="domain" description="WSC" evidence="3">
    <location>
        <begin position="350"/>
        <end position="458"/>
    </location>
</feature>
<dbReference type="PROSITE" id="PS51212">
    <property type="entry name" value="WSC"/>
    <property type="match status" value="4"/>
</dbReference>
<evidence type="ECO:0000313" key="5">
    <source>
        <dbReference type="Proteomes" id="UP001480595"/>
    </source>
</evidence>
<evidence type="ECO:0000256" key="2">
    <source>
        <dbReference type="SAM" id="SignalP"/>
    </source>
</evidence>
<feature type="compositionally biased region" description="Low complexity" evidence="1">
    <location>
        <begin position="984"/>
        <end position="1000"/>
    </location>
</feature>
<accession>A0ABR1V0L4</accession>
<feature type="chain" id="PRO_5047403677" description="WSC domain-containing protein" evidence="2">
    <location>
        <begin position="22"/>
        <end position="1283"/>
    </location>
</feature>
<feature type="region of interest" description="Disordered" evidence="1">
    <location>
        <begin position="484"/>
        <end position="800"/>
    </location>
</feature>
<keyword evidence="2" id="KW-0732">Signal</keyword>
<dbReference type="Proteomes" id="UP001480595">
    <property type="component" value="Unassembled WGS sequence"/>
</dbReference>
<feature type="compositionally biased region" description="Polar residues" evidence="1">
    <location>
        <begin position="639"/>
        <end position="650"/>
    </location>
</feature>
<feature type="compositionally biased region" description="Polar residues" evidence="1">
    <location>
        <begin position="706"/>
        <end position="717"/>
    </location>
</feature>
<keyword evidence="5" id="KW-1185">Reference proteome</keyword>
<name>A0ABR1V0L4_9PEZI</name>
<feature type="region of interest" description="Disordered" evidence="1">
    <location>
        <begin position="54"/>
        <end position="73"/>
    </location>
</feature>
<dbReference type="Pfam" id="PF25485">
    <property type="entry name" value="DUF7908"/>
    <property type="match status" value="1"/>
</dbReference>
<protein>
    <recommendedName>
        <fullName evidence="3">WSC domain-containing protein</fullName>
    </recommendedName>
</protein>
<dbReference type="Pfam" id="PF01822">
    <property type="entry name" value="WSC"/>
    <property type="match status" value="1"/>
</dbReference>
<dbReference type="RefSeq" id="XP_066715695.1">
    <property type="nucleotide sequence ID" value="XM_066858753.1"/>
</dbReference>
<feature type="compositionally biased region" description="Low complexity" evidence="1">
    <location>
        <begin position="748"/>
        <end position="798"/>
    </location>
</feature>
<comment type="caution">
    <text evidence="4">The sequence shown here is derived from an EMBL/GenBank/DDBJ whole genome shotgun (WGS) entry which is preliminary data.</text>
</comment>
<feature type="domain" description="WSC" evidence="3">
    <location>
        <begin position="175"/>
        <end position="280"/>
    </location>
</feature>
<reference evidence="4 5" key="1">
    <citation type="submission" date="2023-01" db="EMBL/GenBank/DDBJ databases">
        <title>Analysis of 21 Apiospora genomes using comparative genomics revels a genus with tremendous synthesis potential of carbohydrate active enzymes and secondary metabolites.</title>
        <authorList>
            <person name="Sorensen T."/>
        </authorList>
    </citation>
    <scope>NUCLEOTIDE SEQUENCE [LARGE SCALE GENOMIC DNA]</scope>
    <source>
        <strain evidence="4 5">CBS 135458</strain>
    </source>
</reference>
<evidence type="ECO:0000256" key="1">
    <source>
        <dbReference type="SAM" id="MobiDB-lite"/>
    </source>
</evidence>